<comment type="caution">
    <text evidence="2">The sequence shown here is derived from an EMBL/GenBank/DDBJ whole genome shotgun (WGS) entry which is preliminary data.</text>
</comment>
<dbReference type="PANTHER" id="PTHR15698">
    <property type="entry name" value="PROTEIN CBG15099"/>
    <property type="match status" value="1"/>
</dbReference>
<sequence>MIICVVENTVTREVDFYFLKLTDSWLIAQHVDPGATLKLTIFGLKSGQPKILLSAVCDNLQQQQIPQMVLQQHSKNNSLLTNTQIFGLFHNLTLEDNIRFNVDQRINVLSHEQNIVFRRDQSSQRWQQRTYIQIIQSSSTIGNMLSFNEYIELTTTYTNEIRCVNLPSREAVKYKIYRVSLSGNKYHVTKTSHQSQFITHNTMVDVNNLHRLALLATETTPMPVPYLYRNKPSNHPTIIKAWQTGIMAKYIKDNNGDQASCINKKIKGLFFSATADRNTYLPPMTSPFGDYRILVPPQYLLNSFTSNIYFADFYCKTQRGPHYITLVLTKPGSVEDVYCKTRLIKLDINNNKFLYYDEMYGRYRTASSSNVEVLYTENINLTEMRLKSGFLETFVRSRGQSSPEGIPKNTFCTICNLPKNPSRI</sequence>
<keyword evidence="3" id="KW-1185">Reference proteome</keyword>
<dbReference type="Pfam" id="PF19281">
    <property type="entry name" value="PHYHIP_C"/>
    <property type="match status" value="1"/>
</dbReference>
<dbReference type="EMBL" id="JAZGQO010000009">
    <property type="protein sequence ID" value="KAK6178572.1"/>
    <property type="molecule type" value="Genomic_DNA"/>
</dbReference>
<dbReference type="InterPro" id="IPR045545">
    <property type="entry name" value="PHYIP/PHIPL_C"/>
</dbReference>
<gene>
    <name evidence="2" type="ORF">SNE40_013332</name>
</gene>
<organism evidence="2 3">
    <name type="scientific">Patella caerulea</name>
    <name type="common">Rayed Mediterranean limpet</name>
    <dbReference type="NCBI Taxonomy" id="87958"/>
    <lineage>
        <taxon>Eukaryota</taxon>
        <taxon>Metazoa</taxon>
        <taxon>Spiralia</taxon>
        <taxon>Lophotrochozoa</taxon>
        <taxon>Mollusca</taxon>
        <taxon>Gastropoda</taxon>
        <taxon>Patellogastropoda</taxon>
        <taxon>Patelloidea</taxon>
        <taxon>Patellidae</taxon>
        <taxon>Patella</taxon>
    </lineage>
</organism>
<reference evidence="2 3" key="1">
    <citation type="submission" date="2024-01" db="EMBL/GenBank/DDBJ databases">
        <title>The genome of the rayed Mediterranean limpet Patella caerulea (Linnaeus, 1758).</title>
        <authorList>
            <person name="Anh-Thu Weber A."/>
            <person name="Halstead-Nussloch G."/>
        </authorList>
    </citation>
    <scope>NUCLEOTIDE SEQUENCE [LARGE SCALE GENOMIC DNA]</scope>
    <source>
        <strain evidence="2">AATW-2023a</strain>
        <tissue evidence="2">Whole specimen</tissue>
    </source>
</reference>
<dbReference type="AlphaFoldDB" id="A0AAN8PHA9"/>
<name>A0AAN8PHA9_PATCE</name>
<accession>A0AAN8PHA9</accession>
<evidence type="ECO:0000313" key="2">
    <source>
        <dbReference type="EMBL" id="KAK6178572.1"/>
    </source>
</evidence>
<evidence type="ECO:0000259" key="1">
    <source>
        <dbReference type="Pfam" id="PF19281"/>
    </source>
</evidence>
<evidence type="ECO:0000313" key="3">
    <source>
        <dbReference type="Proteomes" id="UP001347796"/>
    </source>
</evidence>
<feature type="domain" description="Phytanoyl-CoA hydroxylase-interacting protein-like C-terminal" evidence="1">
    <location>
        <begin position="222"/>
        <end position="383"/>
    </location>
</feature>
<dbReference type="PANTHER" id="PTHR15698:SF10">
    <property type="entry name" value="PHYTANOYL-COA HYDROXYLASE-INTERACTING PROTEIN-LIKE C-TERMINAL DOMAIN-CONTAINING PROTEIN"/>
    <property type="match status" value="1"/>
</dbReference>
<protein>
    <recommendedName>
        <fullName evidence="1">Phytanoyl-CoA hydroxylase-interacting protein-like C-terminal domain-containing protein</fullName>
    </recommendedName>
</protein>
<dbReference type="InterPro" id="IPR042868">
    <property type="entry name" value="PHYHIP/PHYHIPL"/>
</dbReference>
<proteinExistence type="predicted"/>
<dbReference type="Proteomes" id="UP001347796">
    <property type="component" value="Unassembled WGS sequence"/>
</dbReference>